<dbReference type="InterPro" id="IPR045749">
    <property type="entry name" value="DUF6090"/>
</dbReference>
<keyword evidence="1" id="KW-0472">Membrane</keyword>
<evidence type="ECO:0000313" key="2">
    <source>
        <dbReference type="EMBL" id="SKB83768.1"/>
    </source>
</evidence>
<reference evidence="3" key="1">
    <citation type="submission" date="2017-02" db="EMBL/GenBank/DDBJ databases">
        <authorList>
            <person name="Varghese N."/>
            <person name="Submissions S."/>
        </authorList>
    </citation>
    <scope>NUCLEOTIDE SEQUENCE [LARGE SCALE GENOMIC DNA]</scope>
    <source>
        <strain evidence="3">DSM 23546</strain>
    </source>
</reference>
<proteinExistence type="predicted"/>
<dbReference type="STRING" id="561365.SAMN05660866_03518"/>
<keyword evidence="3" id="KW-1185">Reference proteome</keyword>
<dbReference type="Proteomes" id="UP000190339">
    <property type="component" value="Unassembled WGS sequence"/>
</dbReference>
<feature type="transmembrane region" description="Helical" evidence="1">
    <location>
        <begin position="21"/>
        <end position="42"/>
    </location>
</feature>
<evidence type="ECO:0000256" key="1">
    <source>
        <dbReference type="SAM" id="Phobius"/>
    </source>
</evidence>
<gene>
    <name evidence="2" type="ORF">SAMN05660866_03518</name>
</gene>
<evidence type="ECO:0000313" key="3">
    <source>
        <dbReference type="Proteomes" id="UP000190339"/>
    </source>
</evidence>
<name>A0A1T5EJ45_9FLAO</name>
<organism evidence="2 3">
    <name type="scientific">Maribacter arcticus</name>
    <dbReference type="NCBI Taxonomy" id="561365"/>
    <lineage>
        <taxon>Bacteria</taxon>
        <taxon>Pseudomonadati</taxon>
        <taxon>Bacteroidota</taxon>
        <taxon>Flavobacteriia</taxon>
        <taxon>Flavobacteriales</taxon>
        <taxon>Flavobacteriaceae</taxon>
        <taxon>Maribacter</taxon>
    </lineage>
</organism>
<sequence>MIKLFRKIRQRLLTENKFSKYFLYAIGEIVLVVIGILIALQINNWNEWSKDRVKEKEVLVNLAENFELNIEALESDIESLFKFNTSSRIVLNVLDHQQPFADSLAKHFHMARVPKTILSLSQSGYEQYKNMGYGIIIDKPTSREVVDFFESTLPIWFTEYTQVNAPYVPFIDHHVPLFIYKRESLVPINMDQLYKDDYYLGWMRAYMEGRNTLIEIESEFIKENQRVLQLIKDELDD</sequence>
<accession>A0A1T5EJ45</accession>
<dbReference type="AlphaFoldDB" id="A0A1T5EJ45"/>
<dbReference type="OrthoDB" id="821805at2"/>
<protein>
    <submittedName>
        <fullName evidence="2">Uncharacterized protein</fullName>
    </submittedName>
</protein>
<keyword evidence="1" id="KW-0812">Transmembrane</keyword>
<dbReference type="RefSeq" id="WP_079514280.1">
    <property type="nucleotide sequence ID" value="NZ_FUYL01000013.1"/>
</dbReference>
<keyword evidence="1" id="KW-1133">Transmembrane helix</keyword>
<dbReference type="Pfam" id="PF19578">
    <property type="entry name" value="DUF6090"/>
    <property type="match status" value="1"/>
</dbReference>
<dbReference type="EMBL" id="FUYL01000013">
    <property type="protein sequence ID" value="SKB83768.1"/>
    <property type="molecule type" value="Genomic_DNA"/>
</dbReference>